<dbReference type="PRINTS" id="PR00344">
    <property type="entry name" value="BCTRLSENSOR"/>
</dbReference>
<dbReference type="PROSITE" id="PS50109">
    <property type="entry name" value="HIS_KIN"/>
    <property type="match status" value="1"/>
</dbReference>
<dbReference type="InterPro" id="IPR050980">
    <property type="entry name" value="2C_sensor_his_kinase"/>
</dbReference>
<dbReference type="RefSeq" id="WP_187715289.1">
    <property type="nucleotide sequence ID" value="NZ_BAABJC010000001.1"/>
</dbReference>
<feature type="transmembrane region" description="Helical" evidence="7">
    <location>
        <begin position="35"/>
        <end position="53"/>
    </location>
</feature>
<evidence type="ECO:0000313" key="9">
    <source>
        <dbReference type="EMBL" id="QNP43864.1"/>
    </source>
</evidence>
<feature type="transmembrane region" description="Helical" evidence="7">
    <location>
        <begin position="222"/>
        <end position="240"/>
    </location>
</feature>
<dbReference type="Pfam" id="PF02518">
    <property type="entry name" value="HATPase_c"/>
    <property type="match status" value="1"/>
</dbReference>
<dbReference type="SUPFAM" id="SSF55874">
    <property type="entry name" value="ATPase domain of HSP90 chaperone/DNA topoisomerase II/histidine kinase"/>
    <property type="match status" value="1"/>
</dbReference>
<dbReference type="InterPro" id="IPR036890">
    <property type="entry name" value="HATPase_C_sf"/>
</dbReference>
<keyword evidence="10" id="KW-1185">Reference proteome</keyword>
<feature type="transmembrane region" description="Helical" evidence="7">
    <location>
        <begin position="122"/>
        <end position="141"/>
    </location>
</feature>
<sequence length="685" mass="75303">MQSLIAFWSHAICAAAFLGLLLWRLRAVRQPDQRLLLAGFAVTASWAWLSAILPGDPLASFAETARNLVWIGLLHSLAATSEERQHGVRLVYGAVAAVLGFQLVVTLLRYSIPTDAVRDTATLLRVTAAAGSLILVHNLYGQASAASRSNIRLAMIGLSLMWSYDLNLYTVAYLHSRLAPDLYEWRGLVVALTAPMFAMAIRREEGWRVRLSRAATFQSLSLLAICGYFAVMAILATALRGTSVEWSRGILVGLLATMTVAAMVLLPSAKARGWAKVKISKHLFEHRYDYRTEWLRFTTTVGTTGTDAAPLGERVIKAFADILEAPGGLLLAKDPSGAINTASSWNWSGKHPPAGELERVRDFWSALEATGRIIEFDSLRNGWASPEDRASLPPEWMLEERRAWIGIPLIHGERLFGLILLSSPEYRRVLDWEDFDLLRTAGRQAASSLAEAHGQEALSNAQRFEEFNRRFAFILHDIKNLVSQLSLLSRNAERHADNPEFRADMVATLRSSVDKMNDLLTRLSPKAQARSQRSDAQPLRNILLDAIAAKRREHEVKLLGDTSLHAIVDAPALEQAVGHIIQNAVEASSPDAPITVRVAPEGDEVRISITDHGTGMDGDFVRNRLFQPFASTKPDGFGIGSFEARSLIAAMGGRLVVDSTPGVGSEFSIYLPAAEEVAQPQRKRA</sequence>
<keyword evidence="7" id="KW-1133">Transmembrane helix</keyword>
<feature type="transmembrane region" description="Helical" evidence="7">
    <location>
        <begin position="90"/>
        <end position="110"/>
    </location>
</feature>
<dbReference type="SMART" id="SM00387">
    <property type="entry name" value="HATPase_c"/>
    <property type="match status" value="1"/>
</dbReference>
<dbReference type="PANTHER" id="PTHR44936:SF10">
    <property type="entry name" value="SENSOR PROTEIN RSTB"/>
    <property type="match status" value="1"/>
</dbReference>
<keyword evidence="7" id="KW-0812">Transmembrane</keyword>
<dbReference type="SUPFAM" id="SSF55781">
    <property type="entry name" value="GAF domain-like"/>
    <property type="match status" value="1"/>
</dbReference>
<feature type="transmembrane region" description="Helical" evidence="7">
    <location>
        <begin position="185"/>
        <end position="201"/>
    </location>
</feature>
<keyword evidence="3 9" id="KW-0808">Transferase</keyword>
<evidence type="ECO:0000256" key="1">
    <source>
        <dbReference type="ARBA" id="ARBA00000085"/>
    </source>
</evidence>
<dbReference type="InterPro" id="IPR003594">
    <property type="entry name" value="HATPase_dom"/>
</dbReference>
<evidence type="ECO:0000256" key="7">
    <source>
        <dbReference type="SAM" id="Phobius"/>
    </source>
</evidence>
<keyword evidence="6" id="KW-0067">ATP-binding</keyword>
<dbReference type="Gene3D" id="3.30.450.40">
    <property type="match status" value="1"/>
</dbReference>
<evidence type="ECO:0000256" key="6">
    <source>
        <dbReference type="ARBA" id="ARBA00022840"/>
    </source>
</evidence>
<keyword evidence="5 9" id="KW-0418">Kinase</keyword>
<evidence type="ECO:0000259" key="8">
    <source>
        <dbReference type="PROSITE" id="PS50109"/>
    </source>
</evidence>
<dbReference type="EC" id="2.7.13.3" evidence="2"/>
<evidence type="ECO:0000256" key="4">
    <source>
        <dbReference type="ARBA" id="ARBA00022741"/>
    </source>
</evidence>
<feature type="transmembrane region" description="Helical" evidence="7">
    <location>
        <begin position="246"/>
        <end position="266"/>
    </location>
</feature>
<keyword evidence="7" id="KW-0472">Membrane</keyword>
<dbReference type="InterPro" id="IPR005467">
    <property type="entry name" value="His_kinase_dom"/>
</dbReference>
<feature type="domain" description="Histidine kinase" evidence="8">
    <location>
        <begin position="473"/>
        <end position="675"/>
    </location>
</feature>
<reference evidence="9 10" key="1">
    <citation type="submission" date="2020-08" db="EMBL/GenBank/DDBJ databases">
        <title>Genome sequence of Sphingomonas daechungensis KACC 18115T.</title>
        <authorList>
            <person name="Hyun D.-W."/>
            <person name="Bae J.-W."/>
        </authorList>
    </citation>
    <scope>NUCLEOTIDE SEQUENCE [LARGE SCALE GENOMIC DNA]</scope>
    <source>
        <strain evidence="9 10">KACC 18115</strain>
    </source>
</reference>
<keyword evidence="4" id="KW-0547">Nucleotide-binding</keyword>
<evidence type="ECO:0000256" key="5">
    <source>
        <dbReference type="ARBA" id="ARBA00022777"/>
    </source>
</evidence>
<evidence type="ECO:0000256" key="3">
    <source>
        <dbReference type="ARBA" id="ARBA00022679"/>
    </source>
</evidence>
<dbReference type="Proteomes" id="UP000516134">
    <property type="component" value="Chromosome"/>
</dbReference>
<gene>
    <name evidence="9" type="primary">prsK</name>
    <name evidence="9" type="ORF">H9L15_04305</name>
</gene>
<dbReference type="InterPro" id="IPR004358">
    <property type="entry name" value="Sig_transdc_His_kin-like_C"/>
</dbReference>
<evidence type="ECO:0000256" key="2">
    <source>
        <dbReference type="ARBA" id="ARBA00012438"/>
    </source>
</evidence>
<protein>
    <recommendedName>
        <fullName evidence="2">histidine kinase</fullName>
        <ecNumber evidence="2">2.7.13.3</ecNumber>
    </recommendedName>
</protein>
<dbReference type="InterPro" id="IPR029016">
    <property type="entry name" value="GAF-like_dom_sf"/>
</dbReference>
<comment type="catalytic activity">
    <reaction evidence="1">
        <text>ATP + protein L-histidine = ADP + protein N-phospho-L-histidine.</text>
        <dbReference type="EC" id="2.7.13.3"/>
    </reaction>
</comment>
<organism evidence="9 10">
    <name type="scientific">Sphingomonas daechungensis</name>
    <dbReference type="NCBI Taxonomy" id="1176646"/>
    <lineage>
        <taxon>Bacteria</taxon>
        <taxon>Pseudomonadati</taxon>
        <taxon>Pseudomonadota</taxon>
        <taxon>Alphaproteobacteria</taxon>
        <taxon>Sphingomonadales</taxon>
        <taxon>Sphingomonadaceae</taxon>
        <taxon>Sphingomonas</taxon>
    </lineage>
</organism>
<dbReference type="GO" id="GO:0004673">
    <property type="term" value="F:protein histidine kinase activity"/>
    <property type="evidence" value="ECO:0007669"/>
    <property type="project" value="UniProtKB-EC"/>
</dbReference>
<proteinExistence type="predicted"/>
<feature type="transmembrane region" description="Helical" evidence="7">
    <location>
        <begin position="153"/>
        <end position="173"/>
    </location>
</feature>
<dbReference type="PANTHER" id="PTHR44936">
    <property type="entry name" value="SENSOR PROTEIN CREC"/>
    <property type="match status" value="1"/>
</dbReference>
<feature type="transmembrane region" description="Helical" evidence="7">
    <location>
        <begin position="6"/>
        <end position="23"/>
    </location>
</feature>
<dbReference type="NCBIfam" id="TIGR02916">
    <property type="entry name" value="PEP_his_kin"/>
    <property type="match status" value="1"/>
</dbReference>
<dbReference type="Gene3D" id="3.30.565.10">
    <property type="entry name" value="Histidine kinase-like ATPase, C-terminal domain"/>
    <property type="match status" value="1"/>
</dbReference>
<dbReference type="EMBL" id="CP060780">
    <property type="protein sequence ID" value="QNP43864.1"/>
    <property type="molecule type" value="Genomic_DNA"/>
</dbReference>
<accession>A0ABX6T210</accession>
<evidence type="ECO:0000313" key="10">
    <source>
        <dbReference type="Proteomes" id="UP000516134"/>
    </source>
</evidence>
<name>A0ABX6T210_9SPHN</name>
<dbReference type="InterPro" id="IPR014265">
    <property type="entry name" value="XrtA/PrsK"/>
</dbReference>